<keyword evidence="2" id="KW-0408">Iron</keyword>
<evidence type="ECO:0000259" key="5">
    <source>
        <dbReference type="Pfam" id="PF01568"/>
    </source>
</evidence>
<dbReference type="InterPro" id="IPR009010">
    <property type="entry name" value="Asp_de-COase-like_dom_sf"/>
</dbReference>
<dbReference type="GO" id="GO:0003954">
    <property type="term" value="F:NADH dehydrogenase activity"/>
    <property type="evidence" value="ECO:0007669"/>
    <property type="project" value="TreeGrafter"/>
</dbReference>
<dbReference type="PROSITE" id="PS00490">
    <property type="entry name" value="MOLYBDOPTERIN_PROK_2"/>
    <property type="match status" value="1"/>
</dbReference>
<feature type="domain" description="Molybdopterin oxidoreductase" evidence="4">
    <location>
        <begin position="2"/>
        <end position="187"/>
    </location>
</feature>
<evidence type="ECO:0000256" key="1">
    <source>
        <dbReference type="ARBA" id="ARBA00022723"/>
    </source>
</evidence>
<comment type="caution">
    <text evidence="6">The sequence shown here is derived from an EMBL/GenBank/DDBJ whole genome shotgun (WGS) entry which is preliminary data.</text>
</comment>
<dbReference type="SUPFAM" id="SSF50692">
    <property type="entry name" value="ADC-like"/>
    <property type="match status" value="1"/>
</dbReference>
<feature type="non-terminal residue" evidence="6">
    <location>
        <position position="1"/>
    </location>
</feature>
<accession>T0ZXM6</accession>
<reference evidence="6" key="1">
    <citation type="submission" date="2013-08" db="EMBL/GenBank/DDBJ databases">
        <authorList>
            <person name="Mendez C."/>
            <person name="Richter M."/>
            <person name="Ferrer M."/>
            <person name="Sanchez J."/>
        </authorList>
    </citation>
    <scope>NUCLEOTIDE SEQUENCE</scope>
</reference>
<dbReference type="Gene3D" id="3.40.228.10">
    <property type="entry name" value="Dimethylsulfoxide Reductase, domain 2"/>
    <property type="match status" value="1"/>
</dbReference>
<organism evidence="6">
    <name type="scientific">mine drainage metagenome</name>
    <dbReference type="NCBI Taxonomy" id="410659"/>
    <lineage>
        <taxon>unclassified sequences</taxon>
        <taxon>metagenomes</taxon>
        <taxon>ecological metagenomes</taxon>
    </lineage>
</organism>
<dbReference type="Gene3D" id="3.40.50.740">
    <property type="match status" value="1"/>
</dbReference>
<dbReference type="SUPFAM" id="SSF53706">
    <property type="entry name" value="Formate dehydrogenase/DMSO reductase, domains 1-3"/>
    <property type="match status" value="1"/>
</dbReference>
<dbReference type="CDD" id="cd00508">
    <property type="entry name" value="MopB_CT_Fdh-Nap-like"/>
    <property type="match status" value="1"/>
</dbReference>
<evidence type="ECO:0000256" key="2">
    <source>
        <dbReference type="ARBA" id="ARBA00023004"/>
    </source>
</evidence>
<evidence type="ECO:0000313" key="6">
    <source>
        <dbReference type="EMBL" id="EQD34655.1"/>
    </source>
</evidence>
<dbReference type="Gene3D" id="2.40.40.20">
    <property type="match status" value="1"/>
</dbReference>
<protein>
    <submittedName>
        <fullName evidence="6">Formate dehydrogenase alpha subunit</fullName>
    </submittedName>
</protein>
<evidence type="ECO:0000259" key="4">
    <source>
        <dbReference type="Pfam" id="PF00384"/>
    </source>
</evidence>
<gene>
    <name evidence="6" type="ORF">B2A_12717</name>
</gene>
<proteinExistence type="predicted"/>
<keyword evidence="1" id="KW-0479">Metal-binding</keyword>
<dbReference type="InterPro" id="IPR006657">
    <property type="entry name" value="MoPterin_dinucl-bd_dom"/>
</dbReference>
<reference evidence="6" key="2">
    <citation type="journal article" date="2014" name="ISME J.">
        <title>Microbial stratification in low pH oxic and suboxic macroscopic growths along an acid mine drainage.</title>
        <authorList>
            <person name="Mendez-Garcia C."/>
            <person name="Mesa V."/>
            <person name="Sprenger R.R."/>
            <person name="Richter M."/>
            <person name="Diez M.S."/>
            <person name="Solano J."/>
            <person name="Bargiela R."/>
            <person name="Golyshina O.V."/>
            <person name="Manteca A."/>
            <person name="Ramos J.L."/>
            <person name="Gallego J.R."/>
            <person name="Llorente I."/>
            <person name="Martins Dos Santos V.A."/>
            <person name="Jensen O.N."/>
            <person name="Pelaez A.I."/>
            <person name="Sanchez J."/>
            <person name="Ferrer M."/>
        </authorList>
    </citation>
    <scope>NUCLEOTIDE SEQUENCE</scope>
</reference>
<feature type="domain" description="Molybdopterin dinucleotide-binding" evidence="5">
    <location>
        <begin position="268"/>
        <end position="372"/>
    </location>
</feature>
<dbReference type="InterPro" id="IPR006656">
    <property type="entry name" value="Mopterin_OxRdtase"/>
</dbReference>
<dbReference type="GO" id="GO:0051536">
    <property type="term" value="F:iron-sulfur cluster binding"/>
    <property type="evidence" value="ECO:0007669"/>
    <property type="project" value="UniProtKB-KW"/>
</dbReference>
<dbReference type="InterPro" id="IPR050123">
    <property type="entry name" value="Prok_molybdopt-oxidoreductase"/>
</dbReference>
<dbReference type="Pfam" id="PF00384">
    <property type="entry name" value="Molybdopterin"/>
    <property type="match status" value="1"/>
</dbReference>
<dbReference type="GO" id="GO:0016020">
    <property type="term" value="C:membrane"/>
    <property type="evidence" value="ECO:0007669"/>
    <property type="project" value="TreeGrafter"/>
</dbReference>
<dbReference type="InterPro" id="IPR006655">
    <property type="entry name" value="Mopterin_OxRdtase_prok_CS"/>
</dbReference>
<evidence type="ECO:0000256" key="3">
    <source>
        <dbReference type="ARBA" id="ARBA00023014"/>
    </source>
</evidence>
<name>T0ZXM6_9ZZZZ</name>
<dbReference type="EMBL" id="AUZZ01009168">
    <property type="protein sequence ID" value="EQD34655.1"/>
    <property type="molecule type" value="Genomic_DNA"/>
</dbReference>
<dbReference type="AlphaFoldDB" id="T0ZXM6"/>
<keyword evidence="3" id="KW-0411">Iron-sulfur</keyword>
<dbReference type="PANTHER" id="PTHR43105:SF10">
    <property type="entry name" value="NADH-QUINONE OXIDOREDUCTASE SUBUNIT G"/>
    <property type="match status" value="1"/>
</dbReference>
<sequence length="385" mass="42529">TEHRNGSDNVSSLVNLAILTGNIGVPGGGLNPLRGQNNVQGGADMGAVPGSLPGYQNLLDPRVRKRFEAAWNVQLPKAIGLKSTEMIQAALDRKIRAMYISGENSVRTHPNSNEAMSALRDLDFLVVQDIFMTETAEFADIVLPAASSLENDGTFTNTERRVQLVRKIAEPPGEAKPDWLIYTELSRKLGLDMGFKSVPDIDDERASLVPSWAGISLNRLQNSSLQWPVTSKESMGTEILHVNGVMRGKARFRPLSWADVPISDYPYALITGRYREQYHTATMTSRSHVIQELSPGPYVEMNPQDMVKEGMLEDELINISSSNGSIRARVKSNENLHSGVMFTTFHFSNLPANILTTSELDPLTKTPAYKDTRVRISKDTNAVYV</sequence>
<dbReference type="GO" id="GO:0022904">
    <property type="term" value="P:respiratory electron transport chain"/>
    <property type="evidence" value="ECO:0007669"/>
    <property type="project" value="TreeGrafter"/>
</dbReference>
<dbReference type="GO" id="GO:0046872">
    <property type="term" value="F:metal ion binding"/>
    <property type="evidence" value="ECO:0007669"/>
    <property type="project" value="UniProtKB-KW"/>
</dbReference>
<dbReference type="Pfam" id="PF01568">
    <property type="entry name" value="Molydop_binding"/>
    <property type="match status" value="1"/>
</dbReference>
<dbReference type="GO" id="GO:0043546">
    <property type="term" value="F:molybdopterin cofactor binding"/>
    <property type="evidence" value="ECO:0007669"/>
    <property type="project" value="InterPro"/>
</dbReference>
<dbReference type="PANTHER" id="PTHR43105">
    <property type="entry name" value="RESPIRATORY NITRATE REDUCTASE"/>
    <property type="match status" value="1"/>
</dbReference>